<dbReference type="PANTHER" id="PTHR10159:SF529">
    <property type="entry name" value="TYROSINE-PROTEIN PHOSPHATASE DOMAIN-CONTAINING PROTEIN"/>
    <property type="match status" value="1"/>
</dbReference>
<feature type="region of interest" description="Disordered" evidence="5">
    <location>
        <begin position="1"/>
        <end position="21"/>
    </location>
</feature>
<evidence type="ECO:0000256" key="1">
    <source>
        <dbReference type="ARBA" id="ARBA00008601"/>
    </source>
</evidence>
<dbReference type="OMA" id="HANKLIQ"/>
<dbReference type="GO" id="GO:0004725">
    <property type="term" value="F:protein tyrosine phosphatase activity"/>
    <property type="evidence" value="ECO:0007669"/>
    <property type="project" value="UniProtKB-EC"/>
</dbReference>
<dbReference type="VEuPathDB" id="FungiDB:PYU1_G002154"/>
<dbReference type="HOGENOM" id="CLU_130167_0_0_1"/>
<keyword evidence="8" id="KW-1185">Reference proteome</keyword>
<reference evidence="8" key="1">
    <citation type="journal article" date="2010" name="Genome Biol.">
        <title>Genome sequence of the necrotrophic plant pathogen Pythium ultimum reveals original pathogenicity mechanisms and effector repertoire.</title>
        <authorList>
            <person name="Levesque C.A."/>
            <person name="Brouwer H."/>
            <person name="Cano L."/>
            <person name="Hamilton J.P."/>
            <person name="Holt C."/>
            <person name="Huitema E."/>
            <person name="Raffaele S."/>
            <person name="Robideau G.P."/>
            <person name="Thines M."/>
            <person name="Win J."/>
            <person name="Zerillo M.M."/>
            <person name="Beakes G.W."/>
            <person name="Boore J.L."/>
            <person name="Busam D."/>
            <person name="Dumas B."/>
            <person name="Ferriera S."/>
            <person name="Fuerstenberg S.I."/>
            <person name="Gachon C.M."/>
            <person name="Gaulin E."/>
            <person name="Govers F."/>
            <person name="Grenville-Briggs L."/>
            <person name="Horner N."/>
            <person name="Hostetler J."/>
            <person name="Jiang R.H."/>
            <person name="Johnson J."/>
            <person name="Krajaejun T."/>
            <person name="Lin H."/>
            <person name="Meijer H.J."/>
            <person name="Moore B."/>
            <person name="Morris P."/>
            <person name="Phuntmart V."/>
            <person name="Puiu D."/>
            <person name="Shetty J."/>
            <person name="Stajich J.E."/>
            <person name="Tripathy S."/>
            <person name="Wawra S."/>
            <person name="van West P."/>
            <person name="Whitty B.R."/>
            <person name="Coutinho P.M."/>
            <person name="Henrissat B."/>
            <person name="Martin F."/>
            <person name="Thomas P.D."/>
            <person name="Tyler B.M."/>
            <person name="De Vries R.P."/>
            <person name="Kamoun S."/>
            <person name="Yandell M."/>
            <person name="Tisserat N."/>
            <person name="Buell C.R."/>
        </authorList>
    </citation>
    <scope>NUCLEOTIDE SEQUENCE</scope>
    <source>
        <strain evidence="8">DAOM:BR144</strain>
    </source>
</reference>
<protein>
    <recommendedName>
        <fullName evidence="2">protein-tyrosine-phosphatase</fullName>
        <ecNumber evidence="2">3.1.3.48</ecNumber>
    </recommendedName>
</protein>
<dbReference type="InterPro" id="IPR000340">
    <property type="entry name" value="Dual-sp_phosphatase_cat-dom"/>
</dbReference>
<dbReference type="EC" id="3.1.3.48" evidence="2"/>
<evidence type="ECO:0000313" key="7">
    <source>
        <dbReference type="EnsemblProtists" id="PYU1_T002156"/>
    </source>
</evidence>
<reference evidence="7" key="3">
    <citation type="submission" date="2015-02" db="UniProtKB">
        <authorList>
            <consortium name="EnsemblProtists"/>
        </authorList>
    </citation>
    <scope>IDENTIFICATION</scope>
    <source>
        <strain evidence="7">DAOM BR144</strain>
    </source>
</reference>
<dbReference type="GO" id="GO:0043409">
    <property type="term" value="P:negative regulation of MAPK cascade"/>
    <property type="evidence" value="ECO:0007669"/>
    <property type="project" value="TreeGrafter"/>
</dbReference>
<reference evidence="8" key="2">
    <citation type="submission" date="2010-04" db="EMBL/GenBank/DDBJ databases">
        <authorList>
            <person name="Buell R."/>
            <person name="Hamilton J."/>
            <person name="Hostetler J."/>
        </authorList>
    </citation>
    <scope>NUCLEOTIDE SEQUENCE [LARGE SCALE GENOMIC DNA]</scope>
    <source>
        <strain evidence="8">DAOM:BR144</strain>
    </source>
</reference>
<dbReference type="AlphaFoldDB" id="K3WB15"/>
<accession>K3WB15</accession>
<dbReference type="SUPFAM" id="SSF52799">
    <property type="entry name" value="(Phosphotyrosine protein) phosphatases II"/>
    <property type="match status" value="1"/>
</dbReference>
<dbReference type="eggNOG" id="ENOG502SHJC">
    <property type="taxonomic scope" value="Eukaryota"/>
</dbReference>
<dbReference type="Pfam" id="PF00782">
    <property type="entry name" value="DSPc"/>
    <property type="match status" value="1"/>
</dbReference>
<keyword evidence="3" id="KW-0378">Hydrolase</keyword>
<dbReference type="Proteomes" id="UP000019132">
    <property type="component" value="Unassembled WGS sequence"/>
</dbReference>
<evidence type="ECO:0000313" key="8">
    <source>
        <dbReference type="Proteomes" id="UP000019132"/>
    </source>
</evidence>
<dbReference type="GO" id="GO:0005737">
    <property type="term" value="C:cytoplasm"/>
    <property type="evidence" value="ECO:0007669"/>
    <property type="project" value="TreeGrafter"/>
</dbReference>
<keyword evidence="4" id="KW-0904">Protein phosphatase</keyword>
<name>K3WB15_GLOUD</name>
<evidence type="ECO:0000256" key="4">
    <source>
        <dbReference type="ARBA" id="ARBA00022912"/>
    </source>
</evidence>
<dbReference type="EMBL" id="GL376634">
    <property type="status" value="NOT_ANNOTATED_CDS"/>
    <property type="molecule type" value="Genomic_DNA"/>
</dbReference>
<evidence type="ECO:0000256" key="2">
    <source>
        <dbReference type="ARBA" id="ARBA00013064"/>
    </source>
</evidence>
<organism evidence="7 8">
    <name type="scientific">Globisporangium ultimum (strain ATCC 200006 / CBS 805.95 / DAOM BR144)</name>
    <name type="common">Pythium ultimum</name>
    <dbReference type="NCBI Taxonomy" id="431595"/>
    <lineage>
        <taxon>Eukaryota</taxon>
        <taxon>Sar</taxon>
        <taxon>Stramenopiles</taxon>
        <taxon>Oomycota</taxon>
        <taxon>Peronosporomycetes</taxon>
        <taxon>Pythiales</taxon>
        <taxon>Pythiaceae</taxon>
        <taxon>Globisporangium</taxon>
    </lineage>
</organism>
<feature type="compositionally biased region" description="Polar residues" evidence="5">
    <location>
        <begin position="1"/>
        <end position="12"/>
    </location>
</feature>
<sequence length="177" mass="19778">MTTMHAEQQPQEHTYGGDDRLDVPGVIEDNLLMGSVKHARDEQLLKEHLQISYLLDAENPRKRSASGESAAAAAAVAAAVVDPTIDTGRVELDDDFSYESFKSSVTHANQLIQKALQDQKTVFVFCTHGNNESAVVCITYLMLTKKWTLERAYKHRALRVGPTWKSYDFWSSSFTVA</sequence>
<dbReference type="CDD" id="cd14498">
    <property type="entry name" value="DSP"/>
    <property type="match status" value="1"/>
</dbReference>
<dbReference type="InParanoid" id="K3WB15"/>
<dbReference type="Gene3D" id="3.90.190.10">
    <property type="entry name" value="Protein tyrosine phosphatase superfamily"/>
    <property type="match status" value="1"/>
</dbReference>
<comment type="similarity">
    <text evidence="1">Belongs to the protein-tyrosine phosphatase family. Non-receptor class dual specificity subfamily.</text>
</comment>
<evidence type="ECO:0000259" key="6">
    <source>
        <dbReference type="Pfam" id="PF00782"/>
    </source>
</evidence>
<dbReference type="PANTHER" id="PTHR10159">
    <property type="entry name" value="DUAL SPECIFICITY PROTEIN PHOSPHATASE"/>
    <property type="match status" value="1"/>
</dbReference>
<evidence type="ECO:0000256" key="5">
    <source>
        <dbReference type="SAM" id="MobiDB-lite"/>
    </source>
</evidence>
<feature type="domain" description="Dual specificity phosphatase catalytic" evidence="6">
    <location>
        <begin position="36"/>
        <end position="155"/>
    </location>
</feature>
<proteinExistence type="inferred from homology"/>
<dbReference type="EnsemblProtists" id="PYU1_T002156">
    <property type="protein sequence ID" value="PYU1_T002156"/>
    <property type="gene ID" value="PYU1_G002154"/>
</dbReference>
<evidence type="ECO:0000256" key="3">
    <source>
        <dbReference type="ARBA" id="ARBA00022801"/>
    </source>
</evidence>
<dbReference type="InterPro" id="IPR029021">
    <property type="entry name" value="Prot-tyrosine_phosphatase-like"/>
</dbReference>